<feature type="region of interest" description="Disordered" evidence="11">
    <location>
        <begin position="4244"/>
        <end position="4750"/>
    </location>
</feature>
<dbReference type="Pfam" id="PF21108">
    <property type="entry name" value="MDN1_4th"/>
    <property type="match status" value="1"/>
</dbReference>
<feature type="compositionally biased region" description="Basic and acidic residues" evidence="11">
    <location>
        <begin position="4649"/>
        <end position="4659"/>
    </location>
</feature>
<dbReference type="STRING" id="747525.W4K6Y8"/>
<feature type="compositionally biased region" description="Polar residues" evidence="11">
    <location>
        <begin position="4666"/>
        <end position="4680"/>
    </location>
</feature>
<dbReference type="GO" id="GO:0016887">
    <property type="term" value="F:ATP hydrolysis activity"/>
    <property type="evidence" value="ECO:0007669"/>
    <property type="project" value="InterPro"/>
</dbReference>
<dbReference type="InterPro" id="IPR040848">
    <property type="entry name" value="AAA_lid_7"/>
</dbReference>
<dbReference type="GO" id="GO:0005524">
    <property type="term" value="F:ATP binding"/>
    <property type="evidence" value="ECO:0007669"/>
    <property type="project" value="UniProtKB-KW"/>
</dbReference>
<dbReference type="eggNOG" id="KOG1808">
    <property type="taxonomic scope" value="Eukaryota"/>
</dbReference>
<evidence type="ECO:0000256" key="2">
    <source>
        <dbReference type="ARBA" id="ARBA00004642"/>
    </source>
</evidence>
<dbReference type="PIRSF" id="PIRSF010340">
    <property type="entry name" value="Midasin"/>
    <property type="match status" value="1"/>
</dbReference>
<dbReference type="GeneID" id="20675597"/>
<dbReference type="PANTHER" id="PTHR48103">
    <property type="entry name" value="MIDASIN-RELATED"/>
    <property type="match status" value="1"/>
</dbReference>
<dbReference type="InterPro" id="IPR027417">
    <property type="entry name" value="P-loop_NTPase"/>
</dbReference>
<dbReference type="Pfam" id="PF07728">
    <property type="entry name" value="AAA_5"/>
    <property type="match status" value="8"/>
</dbReference>
<dbReference type="InterPro" id="IPR025662">
    <property type="entry name" value="Sigma_54_int_dom_ATP-bd_1"/>
</dbReference>
<dbReference type="InterPro" id="IPR011704">
    <property type="entry name" value="ATPase_dyneun-rel_AAA"/>
</dbReference>
<keyword evidence="7 10" id="KW-0067">ATP-binding</keyword>
<feature type="region of interest" description="Disordered" evidence="11">
    <location>
        <begin position="1544"/>
        <end position="1572"/>
    </location>
</feature>
<evidence type="ECO:0000256" key="3">
    <source>
        <dbReference type="ARBA" id="ARBA00007188"/>
    </source>
</evidence>
<dbReference type="PANTHER" id="PTHR48103:SF2">
    <property type="entry name" value="MIDASIN"/>
    <property type="match status" value="1"/>
</dbReference>
<feature type="compositionally biased region" description="Acidic residues" evidence="11">
    <location>
        <begin position="4457"/>
        <end position="4487"/>
    </location>
</feature>
<keyword evidence="5" id="KW-0597">Phosphoprotein</keyword>
<dbReference type="InterPro" id="IPR048617">
    <property type="entry name" value="MDN1_AAA_lid_4"/>
</dbReference>
<dbReference type="GO" id="GO:0030687">
    <property type="term" value="C:preribosome, large subunit precursor"/>
    <property type="evidence" value="ECO:0007669"/>
    <property type="project" value="TreeGrafter"/>
</dbReference>
<evidence type="ECO:0000256" key="4">
    <source>
        <dbReference type="ARBA" id="ARBA00017143"/>
    </source>
</evidence>
<gene>
    <name evidence="13" type="ORF">HETIRDRAFT_444807</name>
</gene>
<keyword evidence="9 10" id="KW-0539">Nucleus</keyword>
<feature type="compositionally biased region" description="Low complexity" evidence="11">
    <location>
        <begin position="1555"/>
        <end position="1569"/>
    </location>
</feature>
<dbReference type="EMBL" id="KI925458">
    <property type="protein sequence ID" value="ETW81514.1"/>
    <property type="molecule type" value="Genomic_DNA"/>
</dbReference>
<feature type="compositionally biased region" description="Polar residues" evidence="11">
    <location>
        <begin position="4557"/>
        <end position="4569"/>
    </location>
</feature>
<dbReference type="FunFam" id="3.40.50.300:FF:000142">
    <property type="entry name" value="Midasin"/>
    <property type="match status" value="1"/>
</dbReference>
<dbReference type="Gene3D" id="3.40.50.300">
    <property type="entry name" value="P-loop containing nucleotide triphosphate hydrolases"/>
    <property type="match status" value="6"/>
</dbReference>
<dbReference type="KEGG" id="hir:HETIRDRAFT_444807"/>
<organism evidence="13 14">
    <name type="scientific">Heterobasidion irregulare (strain TC 32-1)</name>
    <dbReference type="NCBI Taxonomy" id="747525"/>
    <lineage>
        <taxon>Eukaryota</taxon>
        <taxon>Fungi</taxon>
        <taxon>Dikarya</taxon>
        <taxon>Basidiomycota</taxon>
        <taxon>Agaricomycotina</taxon>
        <taxon>Agaricomycetes</taxon>
        <taxon>Russulales</taxon>
        <taxon>Bondarzewiaceae</taxon>
        <taxon>Heterobasidion</taxon>
        <taxon>Heterobasidion annosum species complex</taxon>
    </lineage>
</organism>
<reference evidence="13 14" key="1">
    <citation type="journal article" date="2012" name="New Phytol.">
        <title>Insight into trade-off between wood decay and parasitism from the genome of a fungal forest pathogen.</title>
        <authorList>
            <person name="Olson A."/>
            <person name="Aerts A."/>
            <person name="Asiegbu F."/>
            <person name="Belbahri L."/>
            <person name="Bouzid O."/>
            <person name="Broberg A."/>
            <person name="Canback B."/>
            <person name="Coutinho P.M."/>
            <person name="Cullen D."/>
            <person name="Dalman K."/>
            <person name="Deflorio G."/>
            <person name="van Diepen L.T."/>
            <person name="Dunand C."/>
            <person name="Duplessis S."/>
            <person name="Durling M."/>
            <person name="Gonthier P."/>
            <person name="Grimwood J."/>
            <person name="Fossdal C.G."/>
            <person name="Hansson D."/>
            <person name="Henrissat B."/>
            <person name="Hietala A."/>
            <person name="Himmelstrand K."/>
            <person name="Hoffmeister D."/>
            <person name="Hogberg N."/>
            <person name="James T.Y."/>
            <person name="Karlsson M."/>
            <person name="Kohler A."/>
            <person name="Kues U."/>
            <person name="Lee Y.H."/>
            <person name="Lin Y.C."/>
            <person name="Lind M."/>
            <person name="Lindquist E."/>
            <person name="Lombard V."/>
            <person name="Lucas S."/>
            <person name="Lunden K."/>
            <person name="Morin E."/>
            <person name="Murat C."/>
            <person name="Park J."/>
            <person name="Raffaello T."/>
            <person name="Rouze P."/>
            <person name="Salamov A."/>
            <person name="Schmutz J."/>
            <person name="Solheim H."/>
            <person name="Stahlberg J."/>
            <person name="Velez H."/>
            <person name="de Vries R.P."/>
            <person name="Wiebenga A."/>
            <person name="Woodward S."/>
            <person name="Yakovlev I."/>
            <person name="Garbelotto M."/>
            <person name="Martin F."/>
            <person name="Grigoriev I.V."/>
            <person name="Stenlid J."/>
        </authorList>
    </citation>
    <scope>NUCLEOTIDE SEQUENCE [LARGE SCALE GENOMIC DNA]</scope>
    <source>
        <strain evidence="13 14">TC 32-1</strain>
    </source>
</reference>
<dbReference type="SUPFAM" id="SSF53300">
    <property type="entry name" value="vWA-like"/>
    <property type="match status" value="1"/>
</dbReference>
<dbReference type="PROSITE" id="PS00675">
    <property type="entry name" value="SIGMA54_INTERACT_1"/>
    <property type="match status" value="1"/>
</dbReference>
<dbReference type="InterPro" id="IPR002035">
    <property type="entry name" value="VWF_A"/>
</dbReference>
<dbReference type="FunFam" id="3.40.50.300:FF:001368">
    <property type="entry name" value="Midasin"/>
    <property type="match status" value="1"/>
</dbReference>
<dbReference type="InterPro" id="IPR036465">
    <property type="entry name" value="vWFA_dom_sf"/>
</dbReference>
<dbReference type="GO" id="GO:0000027">
    <property type="term" value="P:ribosomal large subunit assembly"/>
    <property type="evidence" value="ECO:0007669"/>
    <property type="project" value="InterPro"/>
</dbReference>
<dbReference type="Pfam" id="PF17867">
    <property type="entry name" value="AAA_lid_7"/>
    <property type="match status" value="3"/>
</dbReference>
<dbReference type="FunCoup" id="W4K6Y8">
    <property type="interactions" value="376"/>
</dbReference>
<feature type="compositionally biased region" description="Basic and acidic residues" evidence="11">
    <location>
        <begin position="4353"/>
        <end position="4420"/>
    </location>
</feature>
<feature type="compositionally biased region" description="Low complexity" evidence="11">
    <location>
        <begin position="4570"/>
        <end position="4584"/>
    </location>
</feature>
<name>W4K6Y8_HETIT</name>
<dbReference type="CDD" id="cd00009">
    <property type="entry name" value="AAA"/>
    <property type="match status" value="2"/>
</dbReference>
<accession>W4K6Y8</accession>
<evidence type="ECO:0000256" key="5">
    <source>
        <dbReference type="ARBA" id="ARBA00022553"/>
    </source>
</evidence>
<dbReference type="PROSITE" id="PS50234">
    <property type="entry name" value="VWFA"/>
    <property type="match status" value="1"/>
</dbReference>
<dbReference type="InParanoid" id="W4K6Y8"/>
<feature type="compositionally biased region" description="Basic and acidic residues" evidence="11">
    <location>
        <begin position="4515"/>
        <end position="4528"/>
    </location>
</feature>
<dbReference type="Proteomes" id="UP000030671">
    <property type="component" value="Unassembled WGS sequence"/>
</dbReference>
<evidence type="ECO:0000256" key="6">
    <source>
        <dbReference type="ARBA" id="ARBA00022741"/>
    </source>
</evidence>
<feature type="compositionally biased region" description="Basic and acidic residues" evidence="11">
    <location>
        <begin position="4685"/>
        <end position="4694"/>
    </location>
</feature>
<evidence type="ECO:0000259" key="12">
    <source>
        <dbReference type="PROSITE" id="PS50234"/>
    </source>
</evidence>
<feature type="compositionally biased region" description="Acidic residues" evidence="11">
    <location>
        <begin position="4421"/>
        <end position="4437"/>
    </location>
</feature>
<sequence>MRMELVSHDGVLIWRKLNLEGGRIMSMEQESADVCETRVRHCLSVNEMQHNDHHKTVVSDSYVVSAPDFLHDPLAINLQKQLSALLSRIPHSPNLSTLKNCSTRGDFLDELSNVLLLPSHTAAIAATFRPLLLDLCARWLQNDDFLEEKLSALCFLLQPHEELYPVLHQFLSHHISPDGPLASLYLNYQPTDAPRCHRALLAYYRILQANREIPAHFYWSLEPLSRLIWAPKADPGARFLAIRCYSLQSGMGEAERERMEREVIGSVDDIDCPIQYGEDESGNVVLLDGWLMPFTEVKRIGDARNDIAYDPQDFYSENTGPYIQLAELCPRIVSVHGVLMLRESPSSYLASPLISTPTTVRALRDLALGLSLRLPTLITSAPSAGKSLLLHHLASLLHPNTENQVVTIPLADTSLDPRSLLGSYISSPTRPGTFEWKEGILVRAMREGRWVVFEDIDRGSNEVLGTIKPLIESLSVGKWIGGRARLDVPTKGMVIASASFSIFATRSCKPLKNNVFAKPSFFGSHKFREVLVPNPTSDELRTIIDSKFPRLLGSAAHGIIQVWDAVRALGSTASVRDVGLRELEKFCSRIDNLLPPSHRQMDIDVDMVNSTQLPSLSIIFPNPSLREEIYVEARDVFFGAGALTAAACAHADAVAAVIADHLSLSPEQREWVLKGRVPEFESETDVNGRTVALRIGRIRLPARAGKIDLAPPITRPFAMHRPAVWLMSRIASAVSLNEPILLTGETGTGKTSAVTHMAGLLRRPLVSLNLSQQTESSDLLGGFKPVDARVPGSELQEHFLDLFRGTFSSKKNAKFEESVRKAVQEGKWKRAIGLWRESVRLAKERILVKSKEMEGDDGREDELDSDAPRKRRKMDQARLDASQADWVAFEQKITEFEIQHVQGKGKFAFSFVEGPLVKALRSGNWVLLDEINLASPETLEAVSGLLHGPTASISLTEQGSLEPVPRHPDFRLFACMNPATDVGKKDLPPNIRSRFTEIDVPPPDADRETLLSIVTQYIGASAVGDKGAIMDVAEFYMSVKVLVEGRQIADGSNHRPHFSMRTLTRALTFASDIAATYSLRRALWEGCLMAFTMALDASSADLVTALAQKHILAGVRNPRSLLARQPAAPVGRSPEDFVKFGPFFLEKGSLPEDPMDDYIMTPSVEKKLVDLARIIITRRFPVLIEGPTSSGKTSSIEYLAKRTGHRFVRINNHEHTDIQEYLGTYISDPVTGKLVFRDGLLVQALRQGDWIVLDELNLAPTDVLEALNRLLDDNRELVIPETQEVVRPHPHFMLFATQNPPGLYAGRKVLSRAFRNRFLEVHFEDVPESELKEILCQRCRIAPSYGERIVSVFRELQKRRQSSRVFESKHGFATLRDLFRWAGRDAIGYQELAENGYMLLAERARRSDDKIVVKEVIETIMKVRINDDILYDLHRSGSDVTAALGFPLPSSSALVWTKAMQRLLVLVGRALRFNEPVLLVGETGSGKTSICQVYADAVHKHLYAVNCHQNTETADLIGGLRPVRNRASLEAEAVQEAASLLTQRGLPNVPPDPQSLLSSLDKMSKSSTSPDLQVENARSKLQRLSAIFEWSDGPLVEAMRHGDVLLLDEISLADDSVLERLNSVLEPGRTVVLAERSGGDADQSVIKAEQGFKLVATMNPGGDYGKKELSPALRNRFTEIWVPPIDNREDLFQILDSSWKHEDLKAYTNRILDFCSWLCERVSEHSLLGLRDILAWVSFSNSVLTGEDGLMSLDEIFHHAAHMTILDGLSSLPQLAAYSTDALSTIKTDALSKLQDLAPLAKDPSSHYVPSEDLSRFVRFGSFSIVRGPQGSIPHAYNLQAPTTRDNAMRVFRASQVLKPILLEGSPGVGKTSLITALANLCGFHLCRINLSDQTDLADLFGSDLPVEGGRPGEFAWKDAEFLRALQEGHWVLLDEMNLAPQAVLEGLNAVLDHRGTVYVPELGRSFTRHPSFRIFAAQNPIHQGGGRKGLPKSFINRFTKVYIEPLTPTDLLEICRHMFPDYPSDWLASMIAFNSRLEEEVSNKKSFARTGSPWEFNLRDVTRWGALLGSSVRPLHPVEHLRNIYLVRFRTVEDRRAARRIFDQHFKISSDHLEESPQPLISPSSLQIGHYVTSRSNYAPAARSGCLLQSQLILAEAIGVSLRQSWLVILTGPADSGKTTLVKTIADLTGNPLHELSVNSATDITDILGSFEQLDSVGHTTHVVRRIITLIEHISRSMEGSKVLQPRQYSYLKRAITTGSPRGSSVDVLQMAVSILNELGDLDDVWALERANLLALIKDQISPSDATGRFEWVDGPLVRAMEQGHWVLLDNANLCSPSVLDRLNSLCEPSGVLTLSERGYVNGRVRTIRPHPNFRLFMSVNPQHGELSRAMRNRGIEVALPPNQRLEDSRRLQDYLRLPSTSGSNLLSSQSCLEFESLRRALSSLATSSRDTYSPSGQRLIEDSASSFVLHGSALLLPSPAAHAEAKSYGFLSFAVASSSPAYVPYISRLAMAYDPPVRPEHLSDIHTVFYAMRKSPLWGTLEEIRRQKEHIWPVSLDLLSVQSFDFSLRSITMRHSHIKFDQPSLEQSIVHLLEILIRLYINNQYMSSQSLSGSLVKKLSDPEESQQAMQKVEEIGHVVDQLALGLLTNLTVNLPVDTFNEIDVVLKLQKLSLFMMQNTRSGFNFSAIQTVVTWIDGTICHTPSKFATLSALVAALQRIVTPSSGLGLQNIWSMSILTQPVAASTELARLEVLASNQDEEKGIRALRTRVLELMAVKTLPSSNKGTAGVDVDSTFQEIQVKLLGRDDQHDFPSHPLKDDPVLLSKELRVIASIRSRGNNISKGVKTILDLACRSPRGPLRRFIPYRHAAWALEENQFTGLMFSSLHKSWMQALWNLAGNDEILGPSALLQPKELQATIMKCDWTKMTLQSLKSYEPALERHLSLVVVDLGLHSSRLQELSVVYQQALWTLSSCFSDSFDAETRAALETACDSSSWVLASSPQRFLDILRRSNLSYLSTAVRRSLDPVESSSCDAHSGASNVGLLGRRFIALFRLLVDLYVPNTPMDPSANQYCTFDFWSQEYARYSTELQLQTELEVKTTGNRSNGVTTYLEHQIAIVKQHLESSSASSQGPRHNMTHLADFWFEVSQFITQVVSISKLDSLFGLIHSDHSTAVTREHVLQQSIAGFCQRLNTAYVTLDDISAPLQLSFLYLRLGLRLAIYDSSRVSDGLGSISRALVLSPSVRSASMLCEQHLADTHVPGSDGVSYLLLKIAATALEASIGVDPATHIQSVNLIYEQVVRLWQIDRTREEEAEKASQSLYRSSRTEHDAVQDSEVEEKEFLALFPDFDIPLDLEPAAVHIDHPPTLVEHSHIQQIYELHIHLMASIGLTPVDSPALAKLFLQHRQALLQRVVADNANTLPESLDDASFSYQLTLLHGRLGELQHQSKADTRPYNFYLDANVPEIRKATAVVEALDRRLEQLIHSWPDQMVLHHLKERCDQTLCLNLHSPVAKVLSSLEQLLLQTEDWELYANRENNLKDHRGALTNLIVEWRQMELACWRGLLETQAIQFETGVSDWWIRLYNSLVFGLLDAVVRDGVDAYLDELVPLIDSFIKASPLGQFQRRLELLQSFEAFLRRLVSLKTTEQAGALHRVLRILHITRTYYSQYLPRVMGSLSSQRKVLEKEVVDFIKLASWRDVNVQALKQSAQRTHRQLYKNIRKFRDIMRQPVGELLKSEQAGDSEQTPIFAQQLTQDSNMNTPTFSPRLSIGTLPAHLQELSRTFQRFQALLVTRIEPFIRSRSSDHVEAFAGEVIATAKSLSALSVPADIPKERREKQLKGILVRKRKAWSDLLKELKRIGFATNVKPEVLECQQSERWIREQPIMPGLKCGFSDVTKVDHYFQRLRGLLPELRAAISGHHSDLQTRELRRGTMLLESGFSMALGARTHLVTVLEDYESVKNVTRRLREFVESEKVVCSGSTALTDVVRVKDITCRFIHALSEMVSHLEMFEGTITGQQVSHEIVAEAQSLMALSKSHRDSLIVIVDAMNSTGTPILLQAEYSIVKDSVAHLSQSINVLASWENSHSHLQRLISPVRTWIELEIVAMPSASPTPVTQELDFDDIIDALLVTVQSVLSKLPEQHEDDGGEDDDFYIKNTSRALVDLSKMLHLSPLLQKLEAVVGRLHVGTYETAQAGILRFMPFLDRYIDLLQRHLTTLVSWTGSVFKLQYVVCTIVNTLATQGFCQPPDAETSGEGNEGAETSNGMGLGEGTGNENASKEIEDESQVEGLKGEDGQADKERQDRDQEGDAIEMEDDFGGDMEDVPDSESQDGENEGEDDDDDDEGPDDQIGDVDKSDPEAVDEKLWGDEKGPEGGSEGKTEEDKSNEKGGESDVVAKEGKGPESQKDREEVEKDEKDGTVDEETPQDDLGNDDGETAPDGAGAPIDDYVQNADTLDLPDDLDLGNDEDMQEGTQPEDDDEQLEDQPQDERQEQMSDFEGDEDTGHDQGTSLDATDERIEEDTQKQEIREEEDTSSEVSWEKAMAQPDLQPGEGSADSLQEESYNSNVRESAASQSGGAQDSAGQGAGSGEEANYEEGNMEEPQSKVPDIAENPSSGSATLGQQQGSAASQEPTQSELSNNPLRSLGDTLREIRQRFDDILESGDAQDQSTHPADTSEPSQLEYLRPDDVDHEMQALGPVEAADQAAKLSELKLMEDDQPTNDFNPPMDIDDSSAEEPPFNQPQTSQVPPQLTAEALQEGVENALTQHQINAQKASTADSVIDALAPDPAVDIEEPEGQAYVETELRRWHAEGRPAEGAENLWRLYESLTHDLSYALCEQLRLILEPSLATRLKGDYRTGKRLNMKKIIPYIASEYTKDKIWMRRTRPSQREYQVLIALDDSRSMAESHSVHLAYETLALVSKALSRLEVGDIGIAKFGEAIDVLHGFDEGLFTDQAGMQVMGAFGFRQNATNVLSLVESSLKILEEARERRSTGSSSAADLWQLEIIISDGICQDHEKLRTVLRKAEEKRIMIVFIVIDSLHSNATLALSGSGSSVTGGSVQNSILSMNQVAYKQVDGRMELQMQRYLDSFPFEYYVVLRNVEALPEVLSGTLRQFFERISEE</sequence>
<evidence type="ECO:0000313" key="14">
    <source>
        <dbReference type="Proteomes" id="UP000030671"/>
    </source>
</evidence>
<feature type="region of interest" description="Disordered" evidence="11">
    <location>
        <begin position="851"/>
        <end position="876"/>
    </location>
</feature>
<dbReference type="FunFam" id="3.40.50.300:FF:000712">
    <property type="entry name" value="Midasin"/>
    <property type="match status" value="1"/>
</dbReference>
<dbReference type="InterPro" id="IPR041190">
    <property type="entry name" value="Midasin_AAA_lid_5"/>
</dbReference>
<evidence type="ECO:0000256" key="9">
    <source>
        <dbReference type="ARBA" id="ARBA00023242"/>
    </source>
</evidence>
<protein>
    <recommendedName>
        <fullName evidence="4 10">Midasin</fullName>
    </recommendedName>
</protein>
<dbReference type="InterPro" id="IPR003593">
    <property type="entry name" value="AAA+_ATPase"/>
</dbReference>
<evidence type="ECO:0000256" key="1">
    <source>
        <dbReference type="ARBA" id="ARBA00004604"/>
    </source>
</evidence>
<dbReference type="HOGENOM" id="CLU_000050_0_2_1"/>
<dbReference type="SUPFAM" id="SSF52540">
    <property type="entry name" value="P-loop containing nucleoside triphosphate hydrolases"/>
    <property type="match status" value="6"/>
</dbReference>
<feature type="domain" description="VWFA" evidence="12">
    <location>
        <begin position="4894"/>
        <end position="5121"/>
    </location>
</feature>
<evidence type="ECO:0000256" key="8">
    <source>
        <dbReference type="ARBA" id="ARBA00023186"/>
    </source>
</evidence>
<evidence type="ECO:0000256" key="7">
    <source>
        <dbReference type="ARBA" id="ARBA00022840"/>
    </source>
</evidence>
<dbReference type="GO" id="GO:0000055">
    <property type="term" value="P:ribosomal large subunit export from nucleus"/>
    <property type="evidence" value="ECO:0007669"/>
    <property type="project" value="TreeGrafter"/>
</dbReference>
<comment type="similarity">
    <text evidence="3 10">Belongs to the midasin family.</text>
</comment>
<keyword evidence="14" id="KW-1185">Reference proteome</keyword>
<feature type="compositionally biased region" description="Acidic residues" evidence="11">
    <location>
        <begin position="4309"/>
        <end position="4352"/>
    </location>
</feature>
<dbReference type="GO" id="GO:0005654">
    <property type="term" value="C:nucleoplasm"/>
    <property type="evidence" value="ECO:0007669"/>
    <property type="project" value="UniProtKB-SubCell"/>
</dbReference>
<dbReference type="OrthoDB" id="5186at2759"/>
<feature type="compositionally biased region" description="Polar residues" evidence="11">
    <location>
        <begin position="4613"/>
        <end position="4643"/>
    </location>
</feature>
<feature type="compositionally biased region" description="Basic and acidic residues" evidence="11">
    <location>
        <begin position="4291"/>
        <end position="4308"/>
    </location>
</feature>
<keyword evidence="8 10" id="KW-0143">Chaperone</keyword>
<evidence type="ECO:0000256" key="11">
    <source>
        <dbReference type="SAM" id="MobiDB-lite"/>
    </source>
</evidence>
<comment type="subcellular location">
    <subcellularLocation>
        <location evidence="1">Nucleus</location>
        <location evidence="1">Nucleolus</location>
    </subcellularLocation>
    <subcellularLocation>
        <location evidence="2">Nucleus</location>
        <location evidence="2">Nucleoplasm</location>
    </subcellularLocation>
</comment>
<evidence type="ECO:0000256" key="10">
    <source>
        <dbReference type="PIRNR" id="PIRNR010340"/>
    </source>
</evidence>
<proteinExistence type="inferred from homology"/>
<keyword evidence="6 10" id="KW-0547">Nucleotide-binding</keyword>
<dbReference type="GO" id="GO:0005730">
    <property type="term" value="C:nucleolus"/>
    <property type="evidence" value="ECO:0007669"/>
    <property type="project" value="UniProtKB-SubCell"/>
</dbReference>
<dbReference type="Pfam" id="PF17865">
    <property type="entry name" value="AAA_lid_5"/>
    <property type="match status" value="1"/>
</dbReference>
<dbReference type="SMART" id="SM00382">
    <property type="entry name" value="AAA"/>
    <property type="match status" value="6"/>
</dbReference>
<feature type="compositionally biased region" description="Acidic residues" evidence="11">
    <location>
        <begin position="854"/>
        <end position="865"/>
    </location>
</feature>
<dbReference type="RefSeq" id="XP_009546153.1">
    <property type="nucleotide sequence ID" value="XM_009547858.1"/>
</dbReference>
<dbReference type="InterPro" id="IPR012099">
    <property type="entry name" value="Midasin"/>
</dbReference>
<evidence type="ECO:0000313" key="13">
    <source>
        <dbReference type="EMBL" id="ETW81514.1"/>
    </source>
</evidence>
<comment type="function">
    <text evidence="10">Nuclear chaperone required for maturation and nuclear export of pre-60S ribosome subunits.</text>
</comment>